<dbReference type="PANTHER" id="PTHR46286:SF6">
    <property type="entry name" value="OS08G0220600 PROTEIN"/>
    <property type="match status" value="1"/>
</dbReference>
<name>A0A9Q1M3L3_9SOLA</name>
<dbReference type="Proteomes" id="UP001152561">
    <property type="component" value="Unassembled WGS sequence"/>
</dbReference>
<dbReference type="Pfam" id="PF23376">
    <property type="entry name" value="Fn3_VIN3"/>
    <property type="match status" value="1"/>
</dbReference>
<keyword evidence="4" id="KW-1185">Reference proteome</keyword>
<dbReference type="InterPro" id="IPR056990">
    <property type="entry name" value="VIN3-like_C"/>
</dbReference>
<dbReference type="GO" id="GO:0010048">
    <property type="term" value="P:vernalization response"/>
    <property type="evidence" value="ECO:0007669"/>
    <property type="project" value="InterPro"/>
</dbReference>
<proteinExistence type="predicted"/>
<dbReference type="EMBL" id="JAJAGQ010000010">
    <property type="protein sequence ID" value="KAJ8551117.1"/>
    <property type="molecule type" value="Genomic_DNA"/>
</dbReference>
<dbReference type="GO" id="GO:0040029">
    <property type="term" value="P:epigenetic regulation of gene expression"/>
    <property type="evidence" value="ECO:0007669"/>
    <property type="project" value="InterPro"/>
</dbReference>
<dbReference type="InterPro" id="IPR058585">
    <property type="entry name" value="Fn3_VIN3"/>
</dbReference>
<sequence length="194" mass="21862">MMIVLKELMGFILWNRKSTANKYPDEATFIALTPVKRFKQDGLDPSTQYFCKVSFFSKAATLAVQEVKWITPSCKSGSDEIQREKDNATTYSTPMHAESVSSIESKANAFPISPLSKMLVPLASQILNAPATPCQTDGSKEVQLSGIGQVKESDYEYSVGIIRKLEHEEFIETDFRVKFLTWFSLKATTREKTR</sequence>
<evidence type="ECO:0000259" key="2">
    <source>
        <dbReference type="Pfam" id="PF23380"/>
    </source>
</evidence>
<organism evidence="3 4">
    <name type="scientific">Anisodus acutangulus</name>
    <dbReference type="NCBI Taxonomy" id="402998"/>
    <lineage>
        <taxon>Eukaryota</taxon>
        <taxon>Viridiplantae</taxon>
        <taxon>Streptophyta</taxon>
        <taxon>Embryophyta</taxon>
        <taxon>Tracheophyta</taxon>
        <taxon>Spermatophyta</taxon>
        <taxon>Magnoliopsida</taxon>
        <taxon>eudicotyledons</taxon>
        <taxon>Gunneridae</taxon>
        <taxon>Pentapetalae</taxon>
        <taxon>asterids</taxon>
        <taxon>lamiids</taxon>
        <taxon>Solanales</taxon>
        <taxon>Solanaceae</taxon>
        <taxon>Solanoideae</taxon>
        <taxon>Hyoscyameae</taxon>
        <taxon>Anisodus</taxon>
    </lineage>
</organism>
<dbReference type="OrthoDB" id="600557at2759"/>
<evidence type="ECO:0000313" key="3">
    <source>
        <dbReference type="EMBL" id="KAJ8551117.1"/>
    </source>
</evidence>
<dbReference type="PANTHER" id="PTHR46286">
    <property type="entry name" value="VIN3-LIKE PROTEIN 2-RELATED"/>
    <property type="match status" value="1"/>
</dbReference>
<feature type="domain" description="VIN3-like fibronectin type-III" evidence="1">
    <location>
        <begin position="7"/>
        <end position="71"/>
    </location>
</feature>
<gene>
    <name evidence="3" type="ORF">K7X08_000487</name>
</gene>
<protein>
    <submittedName>
        <fullName evidence="3">Uncharacterized protein</fullName>
    </submittedName>
</protein>
<dbReference type="InterPro" id="IPR044514">
    <property type="entry name" value="VIN3-like"/>
</dbReference>
<reference evidence="4" key="1">
    <citation type="journal article" date="2023" name="Proc. Natl. Acad. Sci. U.S.A.">
        <title>Genomic and structural basis for evolution of tropane alkaloid biosynthesis.</title>
        <authorList>
            <person name="Wanga Y.-J."/>
            <person name="Taina T."/>
            <person name="Yua J.-Y."/>
            <person name="Lia J."/>
            <person name="Xua B."/>
            <person name="Chenc J."/>
            <person name="D'Auriad J.C."/>
            <person name="Huanga J.-P."/>
            <person name="Huanga S.-X."/>
        </authorList>
    </citation>
    <scope>NUCLEOTIDE SEQUENCE [LARGE SCALE GENOMIC DNA]</scope>
    <source>
        <strain evidence="4">cv. KIB-2019</strain>
    </source>
</reference>
<feature type="domain" description="VIN3-like C-terminal" evidence="2">
    <location>
        <begin position="152"/>
        <end position="192"/>
    </location>
</feature>
<comment type="caution">
    <text evidence="3">The sequence shown here is derived from an EMBL/GenBank/DDBJ whole genome shotgun (WGS) entry which is preliminary data.</text>
</comment>
<evidence type="ECO:0000313" key="4">
    <source>
        <dbReference type="Proteomes" id="UP001152561"/>
    </source>
</evidence>
<accession>A0A9Q1M3L3</accession>
<dbReference type="Pfam" id="PF23380">
    <property type="entry name" value="VIN3_C"/>
    <property type="match status" value="1"/>
</dbReference>
<evidence type="ECO:0000259" key="1">
    <source>
        <dbReference type="Pfam" id="PF23376"/>
    </source>
</evidence>
<dbReference type="AlphaFoldDB" id="A0A9Q1M3L3"/>